<organism evidence="1 2">
    <name type="scientific">Clunio marinus</name>
    <dbReference type="NCBI Taxonomy" id="568069"/>
    <lineage>
        <taxon>Eukaryota</taxon>
        <taxon>Metazoa</taxon>
        <taxon>Ecdysozoa</taxon>
        <taxon>Arthropoda</taxon>
        <taxon>Hexapoda</taxon>
        <taxon>Insecta</taxon>
        <taxon>Pterygota</taxon>
        <taxon>Neoptera</taxon>
        <taxon>Endopterygota</taxon>
        <taxon>Diptera</taxon>
        <taxon>Nematocera</taxon>
        <taxon>Chironomoidea</taxon>
        <taxon>Chironomidae</taxon>
        <taxon>Clunio</taxon>
    </lineage>
</organism>
<keyword evidence="2" id="KW-1185">Reference proteome</keyword>
<accession>A0A1J1IPN5</accession>
<evidence type="ECO:0000313" key="1">
    <source>
        <dbReference type="EMBL" id="CRL02183.1"/>
    </source>
</evidence>
<dbReference type="AlphaFoldDB" id="A0A1J1IPN5"/>
<dbReference type="Proteomes" id="UP000183832">
    <property type="component" value="Unassembled WGS sequence"/>
</dbReference>
<protein>
    <submittedName>
        <fullName evidence="1">CLUMA_CG015228, isoform A</fullName>
    </submittedName>
</protein>
<dbReference type="EMBL" id="CVRI01000057">
    <property type="protein sequence ID" value="CRL02183.1"/>
    <property type="molecule type" value="Genomic_DNA"/>
</dbReference>
<sequence>METFTIFLSNHFIGVFGVAKILSYSCNQQSHQQKSSQDDSYRHFQSSIQHHSCILLSPDMQNCVQHVQDSF</sequence>
<evidence type="ECO:0000313" key="2">
    <source>
        <dbReference type="Proteomes" id="UP000183832"/>
    </source>
</evidence>
<name>A0A1J1IPN5_9DIPT</name>
<proteinExistence type="predicted"/>
<reference evidence="1 2" key="1">
    <citation type="submission" date="2015-04" db="EMBL/GenBank/DDBJ databases">
        <authorList>
            <person name="Syromyatnikov M.Y."/>
            <person name="Popov V.N."/>
        </authorList>
    </citation>
    <scope>NUCLEOTIDE SEQUENCE [LARGE SCALE GENOMIC DNA]</scope>
</reference>
<gene>
    <name evidence="1" type="ORF">CLUMA_CG015228</name>
</gene>